<evidence type="ECO:0000256" key="2">
    <source>
        <dbReference type="ARBA" id="ARBA00023002"/>
    </source>
</evidence>
<dbReference type="PROSITE" id="PS00671">
    <property type="entry name" value="D_2_HYDROXYACID_DH_3"/>
    <property type="match status" value="1"/>
</dbReference>
<feature type="domain" description="D-isomer specific 2-hydroxyacid dehydrogenase catalytic" evidence="5">
    <location>
        <begin position="2"/>
        <end position="247"/>
    </location>
</feature>
<evidence type="ECO:0000313" key="8">
    <source>
        <dbReference type="Proteomes" id="UP001162131"/>
    </source>
</evidence>
<accession>A0AAU9JY73</accession>
<dbReference type="AlphaFoldDB" id="A0AAU9JY73"/>
<evidence type="ECO:0000256" key="1">
    <source>
        <dbReference type="ARBA" id="ARBA00005854"/>
    </source>
</evidence>
<protein>
    <recommendedName>
        <fullName evidence="9">D-lactate dehydrogenase</fullName>
    </recommendedName>
</protein>
<sequence length="255" mass="28473">MVSLETAEELGITVAAVPSYSPYAVAEYAIGMIQMLNRKLYRAYNRTRECNFEIDGLMGMNLYQKTIGILGTGSIGSLFCKIMKGFECKLLAFDTKPNPDLSDFVEYKSIDEVLAASDILTIFLPLFPSTHHLINSENIFKMKKGSYLINVSRGGIIDSKALIKALNHDHFSGVALDVYEYEDSIFYKDRSTSGVQDETMMRLLGNPKVVVTSHMAFFTQEAVSAIMSGTITSLSQFLNNEKVENAIKLEEIKLR</sequence>
<keyword evidence="3" id="KW-0520">NAD</keyword>
<comment type="similarity">
    <text evidence="1 4">Belongs to the D-isomer specific 2-hydroxyacid dehydrogenase family.</text>
</comment>
<dbReference type="Pfam" id="PF02826">
    <property type="entry name" value="2-Hacid_dh_C"/>
    <property type="match status" value="1"/>
</dbReference>
<evidence type="ECO:0000313" key="7">
    <source>
        <dbReference type="EMBL" id="CAG9325876.1"/>
    </source>
</evidence>
<dbReference type="PANTHER" id="PTHR43026">
    <property type="entry name" value="2-HYDROXYACID DEHYDROGENASE HOMOLOG 1-RELATED"/>
    <property type="match status" value="1"/>
</dbReference>
<name>A0AAU9JY73_9CILI</name>
<dbReference type="InterPro" id="IPR006140">
    <property type="entry name" value="D-isomer_DH_NAD-bd"/>
</dbReference>
<dbReference type="PROSITE" id="PS00065">
    <property type="entry name" value="D_2_HYDROXYACID_DH_1"/>
    <property type="match status" value="1"/>
</dbReference>
<keyword evidence="2 4" id="KW-0560">Oxidoreductase</keyword>
<dbReference type="InterPro" id="IPR029752">
    <property type="entry name" value="D-isomer_DH_CS1"/>
</dbReference>
<dbReference type="InterPro" id="IPR029753">
    <property type="entry name" value="D-isomer_DH_CS"/>
</dbReference>
<dbReference type="Proteomes" id="UP001162131">
    <property type="component" value="Unassembled WGS sequence"/>
</dbReference>
<evidence type="ECO:0000256" key="3">
    <source>
        <dbReference type="ARBA" id="ARBA00023027"/>
    </source>
</evidence>
<dbReference type="SUPFAM" id="SSF51735">
    <property type="entry name" value="NAD(P)-binding Rossmann-fold domains"/>
    <property type="match status" value="1"/>
</dbReference>
<evidence type="ECO:0000259" key="6">
    <source>
        <dbReference type="Pfam" id="PF02826"/>
    </source>
</evidence>
<dbReference type="PANTHER" id="PTHR43026:SF1">
    <property type="entry name" value="2-HYDROXYACID DEHYDROGENASE HOMOLOG 1-RELATED"/>
    <property type="match status" value="1"/>
</dbReference>
<keyword evidence="8" id="KW-1185">Reference proteome</keyword>
<dbReference type="EMBL" id="CAJZBQ010000039">
    <property type="protein sequence ID" value="CAG9325876.1"/>
    <property type="molecule type" value="Genomic_DNA"/>
</dbReference>
<dbReference type="Gene3D" id="3.40.50.720">
    <property type="entry name" value="NAD(P)-binding Rossmann-like Domain"/>
    <property type="match status" value="2"/>
</dbReference>
<gene>
    <name evidence="7" type="ORF">BSTOLATCC_MIC39659</name>
</gene>
<reference evidence="7" key="1">
    <citation type="submission" date="2021-09" db="EMBL/GenBank/DDBJ databases">
        <authorList>
            <consortium name="AG Swart"/>
            <person name="Singh M."/>
            <person name="Singh A."/>
            <person name="Seah K."/>
            <person name="Emmerich C."/>
        </authorList>
    </citation>
    <scope>NUCLEOTIDE SEQUENCE</scope>
    <source>
        <strain evidence="7">ATCC30299</strain>
    </source>
</reference>
<dbReference type="InterPro" id="IPR058205">
    <property type="entry name" value="D-LDH-like"/>
</dbReference>
<evidence type="ECO:0008006" key="9">
    <source>
        <dbReference type="Google" id="ProtNLM"/>
    </source>
</evidence>
<dbReference type="GO" id="GO:0051287">
    <property type="term" value="F:NAD binding"/>
    <property type="evidence" value="ECO:0007669"/>
    <property type="project" value="InterPro"/>
</dbReference>
<dbReference type="InterPro" id="IPR006139">
    <property type="entry name" value="D-isomer_2_OHA_DH_cat_dom"/>
</dbReference>
<evidence type="ECO:0000256" key="4">
    <source>
        <dbReference type="RuleBase" id="RU003719"/>
    </source>
</evidence>
<comment type="caution">
    <text evidence="7">The sequence shown here is derived from an EMBL/GenBank/DDBJ whole genome shotgun (WGS) entry which is preliminary data.</text>
</comment>
<dbReference type="GO" id="GO:0008720">
    <property type="term" value="F:D-lactate dehydrogenase (NAD+) activity"/>
    <property type="evidence" value="ECO:0007669"/>
    <property type="project" value="TreeGrafter"/>
</dbReference>
<dbReference type="InterPro" id="IPR036291">
    <property type="entry name" value="NAD(P)-bd_dom_sf"/>
</dbReference>
<feature type="domain" description="D-isomer specific 2-hydroxyacid dehydrogenase NAD-binding" evidence="6">
    <location>
        <begin position="31"/>
        <end position="216"/>
    </location>
</feature>
<evidence type="ECO:0000259" key="5">
    <source>
        <dbReference type="Pfam" id="PF00389"/>
    </source>
</evidence>
<dbReference type="Pfam" id="PF00389">
    <property type="entry name" value="2-Hacid_dh"/>
    <property type="match status" value="1"/>
</dbReference>
<organism evidence="7 8">
    <name type="scientific">Blepharisma stoltei</name>
    <dbReference type="NCBI Taxonomy" id="1481888"/>
    <lineage>
        <taxon>Eukaryota</taxon>
        <taxon>Sar</taxon>
        <taxon>Alveolata</taxon>
        <taxon>Ciliophora</taxon>
        <taxon>Postciliodesmatophora</taxon>
        <taxon>Heterotrichea</taxon>
        <taxon>Heterotrichida</taxon>
        <taxon>Blepharismidae</taxon>
        <taxon>Blepharisma</taxon>
    </lineage>
</organism>
<proteinExistence type="inferred from homology"/>